<organism evidence="3 4">
    <name type="scientific">Rhodocollybia butyracea</name>
    <dbReference type="NCBI Taxonomy" id="206335"/>
    <lineage>
        <taxon>Eukaryota</taxon>
        <taxon>Fungi</taxon>
        <taxon>Dikarya</taxon>
        <taxon>Basidiomycota</taxon>
        <taxon>Agaricomycotina</taxon>
        <taxon>Agaricomycetes</taxon>
        <taxon>Agaricomycetidae</taxon>
        <taxon>Agaricales</taxon>
        <taxon>Marasmiineae</taxon>
        <taxon>Omphalotaceae</taxon>
        <taxon>Rhodocollybia</taxon>
    </lineage>
</organism>
<dbReference type="SUPFAM" id="SSF52540">
    <property type="entry name" value="P-loop containing nucleoside triphosphate hydrolases"/>
    <property type="match status" value="1"/>
</dbReference>
<dbReference type="Pfam" id="PF24883">
    <property type="entry name" value="NPHP3_N"/>
    <property type="match status" value="1"/>
</dbReference>
<protein>
    <recommendedName>
        <fullName evidence="2">Nephrocystin 3-like N-terminal domain-containing protein</fullName>
    </recommendedName>
</protein>
<dbReference type="InterPro" id="IPR027417">
    <property type="entry name" value="P-loop_NTPase"/>
</dbReference>
<gene>
    <name evidence="3" type="ORF">BDP27DRAFT_1418273</name>
</gene>
<comment type="caution">
    <text evidence="3">The sequence shown here is derived from an EMBL/GenBank/DDBJ whole genome shotgun (WGS) entry which is preliminary data.</text>
</comment>
<dbReference type="OrthoDB" id="5967843at2759"/>
<dbReference type="Gene3D" id="3.40.50.300">
    <property type="entry name" value="P-loop containing nucleotide triphosphate hydrolases"/>
    <property type="match status" value="1"/>
</dbReference>
<evidence type="ECO:0000259" key="2">
    <source>
        <dbReference type="Pfam" id="PF24883"/>
    </source>
</evidence>
<keyword evidence="4" id="KW-1185">Reference proteome</keyword>
<dbReference type="Proteomes" id="UP000772434">
    <property type="component" value="Unassembled WGS sequence"/>
</dbReference>
<feature type="domain" description="Nephrocystin 3-like N-terminal" evidence="2">
    <location>
        <begin position="86"/>
        <end position="250"/>
    </location>
</feature>
<dbReference type="EMBL" id="JADNRY010000026">
    <property type="protein sequence ID" value="KAF9072132.1"/>
    <property type="molecule type" value="Genomic_DNA"/>
</dbReference>
<reference evidence="3" key="1">
    <citation type="submission" date="2020-11" db="EMBL/GenBank/DDBJ databases">
        <authorList>
            <consortium name="DOE Joint Genome Institute"/>
            <person name="Ahrendt S."/>
            <person name="Riley R."/>
            <person name="Andreopoulos W."/>
            <person name="Labutti K."/>
            <person name="Pangilinan J."/>
            <person name="Ruiz-Duenas F.J."/>
            <person name="Barrasa J.M."/>
            <person name="Sanchez-Garcia M."/>
            <person name="Camarero S."/>
            <person name="Miyauchi S."/>
            <person name="Serrano A."/>
            <person name="Linde D."/>
            <person name="Babiker R."/>
            <person name="Drula E."/>
            <person name="Ayuso-Fernandez I."/>
            <person name="Pacheco R."/>
            <person name="Padilla G."/>
            <person name="Ferreira P."/>
            <person name="Barriuso J."/>
            <person name="Kellner H."/>
            <person name="Castanera R."/>
            <person name="Alfaro M."/>
            <person name="Ramirez L."/>
            <person name="Pisabarro A.G."/>
            <person name="Kuo A."/>
            <person name="Tritt A."/>
            <person name="Lipzen A."/>
            <person name="He G."/>
            <person name="Yan M."/>
            <person name="Ng V."/>
            <person name="Cullen D."/>
            <person name="Martin F."/>
            <person name="Rosso M.-N."/>
            <person name="Henrissat B."/>
            <person name="Hibbett D."/>
            <person name="Martinez A.T."/>
            <person name="Grigoriev I.V."/>
        </authorList>
    </citation>
    <scope>NUCLEOTIDE SEQUENCE</scope>
    <source>
        <strain evidence="3">AH 40177</strain>
    </source>
</reference>
<evidence type="ECO:0000313" key="4">
    <source>
        <dbReference type="Proteomes" id="UP000772434"/>
    </source>
</evidence>
<dbReference type="PANTHER" id="PTHR10039">
    <property type="entry name" value="AMELOGENIN"/>
    <property type="match status" value="1"/>
</dbReference>
<accession>A0A9P5Q120</accession>
<dbReference type="AlphaFoldDB" id="A0A9P5Q120"/>
<dbReference type="InterPro" id="IPR056884">
    <property type="entry name" value="NPHP3-like_N"/>
</dbReference>
<keyword evidence="1" id="KW-0677">Repeat</keyword>
<evidence type="ECO:0000256" key="1">
    <source>
        <dbReference type="ARBA" id="ARBA00022737"/>
    </source>
</evidence>
<evidence type="ECO:0000313" key="3">
    <source>
        <dbReference type="EMBL" id="KAF9072132.1"/>
    </source>
</evidence>
<sequence>MSKLAFFAGANQATINGGSFTNVGGNINHYNIRVDPPDNLEELEHSISKGLKTLRQKAVHSASHSAEQRFPPPKCHPGTRAHVLKTLRRWVRSKSQPTSVYWLSGVGKSAIAQTISESFSNSGLAASFFFSRTDPSGLRSTLSHFFTTIAYQLAISPSSSPILKKLITHVVYSRPDIIQASLEAQFQELIVWPCSQLSTEQLNILPWLIVIDGLDECVDIASQERLLSIIRQAKSAEVQPPLPFKFLISSWPEPRIQNAFTHKEFHHILDCTELGDSFQSGVDIANVSNRF</sequence>
<proteinExistence type="predicted"/>
<name>A0A9P5Q120_9AGAR</name>